<protein>
    <recommendedName>
        <fullName evidence="4">Arrestin-like N-terminal domain-containing protein</fullName>
    </recommendedName>
</protein>
<dbReference type="GeneID" id="19306652"/>
<dbReference type="OMA" id="MITGEIM"/>
<feature type="compositionally biased region" description="Pro residues" evidence="1">
    <location>
        <begin position="8"/>
        <end position="24"/>
    </location>
</feature>
<sequence length="446" mass="48958">MESALEPGPTPSPPYHCVVLPPPDYASSSEAPSYTSQPSPFEETLDFTARPRIPIPTGQHIRKKGRITLVLDNQDEGAAVPTYRRNALISGEVRLESREDTQVVSLEGKLSMTVSEGFSETRNLLSESLTIWDGDGECPYRFPFDLPIPASCRMGDAHPPSPPSYQMEFPGVPGLFVKVEYTLVIAVTERTLGIFKRTKCTELCLPLNYYPRSRPHRPILSPSLSFRHTMKVAPEEWFQVTSTMPARTGSGVEPLDCHLFIPAVQIYGISDTIPFYVQLRGPAASLLAFLPTSPACSPSPRSSSSLPINLPPLPSFFPPSSRFKGKARSTSTQPTIRVFLYRQVAATIRGQKTWRPTVLGEGKLRFVPSAEGGSLDWEGEVRCRADVAVGGFRVGPLVVKDFIVLSLVPPDPETSGLVEHQHAHPIRLVTDSYAELLGPPPEAMVD</sequence>
<evidence type="ECO:0000313" key="3">
    <source>
        <dbReference type="Proteomes" id="UP000030669"/>
    </source>
</evidence>
<dbReference type="eggNOG" id="ENOG502SJGY">
    <property type="taxonomic scope" value="Eukaryota"/>
</dbReference>
<name>S7RF36_GLOTA</name>
<dbReference type="RefSeq" id="XP_007870381.1">
    <property type="nucleotide sequence ID" value="XM_007872190.1"/>
</dbReference>
<feature type="region of interest" description="Disordered" evidence="1">
    <location>
        <begin position="1"/>
        <end position="45"/>
    </location>
</feature>
<dbReference type="AlphaFoldDB" id="S7RF36"/>
<dbReference type="Proteomes" id="UP000030669">
    <property type="component" value="Unassembled WGS sequence"/>
</dbReference>
<dbReference type="HOGENOM" id="CLU_049916_0_0_1"/>
<dbReference type="OrthoDB" id="3252135at2759"/>
<evidence type="ECO:0000256" key="1">
    <source>
        <dbReference type="SAM" id="MobiDB-lite"/>
    </source>
</evidence>
<gene>
    <name evidence="2" type="ORF">GLOTRDRAFT_49369</name>
</gene>
<evidence type="ECO:0000313" key="2">
    <source>
        <dbReference type="EMBL" id="EPQ51099.1"/>
    </source>
</evidence>
<feature type="compositionally biased region" description="Polar residues" evidence="1">
    <location>
        <begin position="26"/>
        <end position="39"/>
    </location>
</feature>
<dbReference type="KEGG" id="gtr:GLOTRDRAFT_49369"/>
<organism evidence="2 3">
    <name type="scientific">Gloeophyllum trabeum (strain ATCC 11539 / FP-39264 / Madison 617)</name>
    <name type="common">Brown rot fungus</name>
    <dbReference type="NCBI Taxonomy" id="670483"/>
    <lineage>
        <taxon>Eukaryota</taxon>
        <taxon>Fungi</taxon>
        <taxon>Dikarya</taxon>
        <taxon>Basidiomycota</taxon>
        <taxon>Agaricomycotina</taxon>
        <taxon>Agaricomycetes</taxon>
        <taxon>Gloeophyllales</taxon>
        <taxon>Gloeophyllaceae</taxon>
        <taxon>Gloeophyllum</taxon>
    </lineage>
</organism>
<dbReference type="EMBL" id="KB469312">
    <property type="protein sequence ID" value="EPQ51099.1"/>
    <property type="molecule type" value="Genomic_DNA"/>
</dbReference>
<proteinExistence type="predicted"/>
<reference evidence="2 3" key="1">
    <citation type="journal article" date="2012" name="Science">
        <title>The Paleozoic origin of enzymatic lignin decomposition reconstructed from 31 fungal genomes.</title>
        <authorList>
            <person name="Floudas D."/>
            <person name="Binder M."/>
            <person name="Riley R."/>
            <person name="Barry K."/>
            <person name="Blanchette R.A."/>
            <person name="Henrissat B."/>
            <person name="Martinez A.T."/>
            <person name="Otillar R."/>
            <person name="Spatafora J.W."/>
            <person name="Yadav J.S."/>
            <person name="Aerts A."/>
            <person name="Benoit I."/>
            <person name="Boyd A."/>
            <person name="Carlson A."/>
            <person name="Copeland A."/>
            <person name="Coutinho P.M."/>
            <person name="de Vries R.P."/>
            <person name="Ferreira P."/>
            <person name="Findley K."/>
            <person name="Foster B."/>
            <person name="Gaskell J."/>
            <person name="Glotzer D."/>
            <person name="Gorecki P."/>
            <person name="Heitman J."/>
            <person name="Hesse C."/>
            <person name="Hori C."/>
            <person name="Igarashi K."/>
            <person name="Jurgens J.A."/>
            <person name="Kallen N."/>
            <person name="Kersten P."/>
            <person name="Kohler A."/>
            <person name="Kuees U."/>
            <person name="Kumar T.K.A."/>
            <person name="Kuo A."/>
            <person name="LaButti K."/>
            <person name="Larrondo L.F."/>
            <person name="Lindquist E."/>
            <person name="Ling A."/>
            <person name="Lombard V."/>
            <person name="Lucas S."/>
            <person name="Lundell T."/>
            <person name="Martin R."/>
            <person name="McLaughlin D.J."/>
            <person name="Morgenstern I."/>
            <person name="Morin E."/>
            <person name="Murat C."/>
            <person name="Nagy L.G."/>
            <person name="Nolan M."/>
            <person name="Ohm R.A."/>
            <person name="Patyshakuliyeva A."/>
            <person name="Rokas A."/>
            <person name="Ruiz-Duenas F.J."/>
            <person name="Sabat G."/>
            <person name="Salamov A."/>
            <person name="Samejima M."/>
            <person name="Schmutz J."/>
            <person name="Slot J.C."/>
            <person name="St John F."/>
            <person name="Stenlid J."/>
            <person name="Sun H."/>
            <person name="Sun S."/>
            <person name="Syed K."/>
            <person name="Tsang A."/>
            <person name="Wiebenga A."/>
            <person name="Young D."/>
            <person name="Pisabarro A."/>
            <person name="Eastwood D.C."/>
            <person name="Martin F."/>
            <person name="Cullen D."/>
            <person name="Grigoriev I.V."/>
            <person name="Hibbett D.S."/>
        </authorList>
    </citation>
    <scope>NUCLEOTIDE SEQUENCE [LARGE SCALE GENOMIC DNA]</scope>
    <source>
        <strain evidence="2 3">ATCC 11539</strain>
    </source>
</reference>
<evidence type="ECO:0008006" key="4">
    <source>
        <dbReference type="Google" id="ProtNLM"/>
    </source>
</evidence>
<keyword evidence="3" id="KW-1185">Reference proteome</keyword>
<accession>S7RF36</accession>